<evidence type="ECO:0000256" key="8">
    <source>
        <dbReference type="ARBA" id="ARBA00038436"/>
    </source>
</evidence>
<dbReference type="HOGENOM" id="CLU_086356_2_2_6"/>
<evidence type="ECO:0000256" key="1">
    <source>
        <dbReference type="ARBA" id="ARBA00004429"/>
    </source>
</evidence>
<evidence type="ECO:0000259" key="10">
    <source>
        <dbReference type="Pfam" id="PF04290"/>
    </source>
</evidence>
<sequence length="178" mass="20282">MRSLIHIFCISLEKLTEKLGLVISWFTVLMVVIMTAVVILRYGFNLGWIGMQESIVYLHACVFMLGCGYALKHNSHVRVDVFYRKLSPKRQAIIDFFGCLLLLMPTLGFIFWASFDYVEQSWLLSEGSIEAGGLPFVYLLKTLLLLMPLTLFLQAIVMLLRAAITVFPAFLAPHPKEF</sequence>
<proteinExistence type="inferred from homology"/>
<keyword evidence="2 9" id="KW-0813">Transport</keyword>
<accession>A4C6S5</accession>
<evidence type="ECO:0000256" key="5">
    <source>
        <dbReference type="ARBA" id="ARBA00022692"/>
    </source>
</evidence>
<evidence type="ECO:0000256" key="6">
    <source>
        <dbReference type="ARBA" id="ARBA00022989"/>
    </source>
</evidence>
<comment type="similarity">
    <text evidence="8 9">Belongs to the TRAP transporter small permease family.</text>
</comment>
<comment type="subunit">
    <text evidence="9">The complex comprises the extracytoplasmic solute receptor protein and the two transmembrane proteins.</text>
</comment>
<dbReference type="GO" id="GO:0005886">
    <property type="term" value="C:plasma membrane"/>
    <property type="evidence" value="ECO:0007669"/>
    <property type="project" value="UniProtKB-SubCell"/>
</dbReference>
<comment type="function">
    <text evidence="9">Part of the tripartite ATP-independent periplasmic (TRAP) transport system.</text>
</comment>
<evidence type="ECO:0000313" key="12">
    <source>
        <dbReference type="Proteomes" id="UP000006201"/>
    </source>
</evidence>
<evidence type="ECO:0000256" key="4">
    <source>
        <dbReference type="ARBA" id="ARBA00022519"/>
    </source>
</evidence>
<gene>
    <name evidence="11" type="ORF">PTD2_12704</name>
</gene>
<dbReference type="AlphaFoldDB" id="A4C6S5"/>
<dbReference type="OrthoDB" id="9795655at2"/>
<dbReference type="EMBL" id="AAOH01000002">
    <property type="protein sequence ID" value="EAR29679.1"/>
    <property type="molecule type" value="Genomic_DNA"/>
</dbReference>
<keyword evidence="12" id="KW-1185">Reference proteome</keyword>
<keyword evidence="7 9" id="KW-0472">Membrane</keyword>
<dbReference type="Proteomes" id="UP000006201">
    <property type="component" value="Unassembled WGS sequence"/>
</dbReference>
<evidence type="ECO:0000256" key="3">
    <source>
        <dbReference type="ARBA" id="ARBA00022475"/>
    </source>
</evidence>
<feature type="transmembrane region" description="Helical" evidence="9">
    <location>
        <begin position="54"/>
        <end position="71"/>
    </location>
</feature>
<dbReference type="Pfam" id="PF04290">
    <property type="entry name" value="DctQ"/>
    <property type="match status" value="1"/>
</dbReference>
<feature type="domain" description="Tripartite ATP-independent periplasmic transporters DctQ component" evidence="10">
    <location>
        <begin position="30"/>
        <end position="162"/>
    </location>
</feature>
<dbReference type="PANTHER" id="PTHR35011">
    <property type="entry name" value="2,3-DIKETO-L-GULONATE TRAP TRANSPORTER SMALL PERMEASE PROTEIN YIAM"/>
    <property type="match status" value="1"/>
</dbReference>
<dbReference type="PANTHER" id="PTHR35011:SF4">
    <property type="entry name" value="SLL1102 PROTEIN"/>
    <property type="match status" value="1"/>
</dbReference>
<evidence type="ECO:0000256" key="7">
    <source>
        <dbReference type="ARBA" id="ARBA00023136"/>
    </source>
</evidence>
<dbReference type="InterPro" id="IPR055348">
    <property type="entry name" value="DctQ"/>
</dbReference>
<dbReference type="InterPro" id="IPR007387">
    <property type="entry name" value="TRAP_DctQ"/>
</dbReference>
<name>A4C6S5_9GAMM</name>
<feature type="transmembrane region" description="Helical" evidence="9">
    <location>
        <begin position="21"/>
        <end position="42"/>
    </location>
</feature>
<comment type="subcellular location">
    <subcellularLocation>
        <location evidence="1 9">Cell inner membrane</location>
        <topology evidence="1 9">Multi-pass membrane protein</topology>
    </subcellularLocation>
</comment>
<reference evidence="11 12" key="1">
    <citation type="submission" date="2006-02" db="EMBL/GenBank/DDBJ databases">
        <authorList>
            <person name="Moran M.A."/>
            <person name="Kjelleberg S."/>
            <person name="Egan S."/>
            <person name="Saunders N."/>
            <person name="Thomas T."/>
            <person name="Ferriera S."/>
            <person name="Johnson J."/>
            <person name="Kravitz S."/>
            <person name="Halpern A."/>
            <person name="Remington K."/>
            <person name="Beeson K."/>
            <person name="Tran B."/>
            <person name="Rogers Y.-H."/>
            <person name="Friedman R."/>
            <person name="Venter J.C."/>
        </authorList>
    </citation>
    <scope>NUCLEOTIDE SEQUENCE [LARGE SCALE GENOMIC DNA]</scope>
    <source>
        <strain evidence="11 12">D2</strain>
    </source>
</reference>
<evidence type="ECO:0000313" key="11">
    <source>
        <dbReference type="EMBL" id="EAR29679.1"/>
    </source>
</evidence>
<keyword evidence="4 9" id="KW-0997">Cell inner membrane</keyword>
<dbReference type="GO" id="GO:0022857">
    <property type="term" value="F:transmembrane transporter activity"/>
    <property type="evidence" value="ECO:0007669"/>
    <property type="project" value="UniProtKB-UniRule"/>
</dbReference>
<evidence type="ECO:0000256" key="2">
    <source>
        <dbReference type="ARBA" id="ARBA00022448"/>
    </source>
</evidence>
<organism evidence="11 12">
    <name type="scientific">Pseudoalteromonas tunicata D2</name>
    <dbReference type="NCBI Taxonomy" id="87626"/>
    <lineage>
        <taxon>Bacteria</taxon>
        <taxon>Pseudomonadati</taxon>
        <taxon>Pseudomonadota</taxon>
        <taxon>Gammaproteobacteria</taxon>
        <taxon>Alteromonadales</taxon>
        <taxon>Pseudoalteromonadaceae</taxon>
        <taxon>Pseudoalteromonas</taxon>
    </lineage>
</organism>
<feature type="transmembrane region" description="Helical" evidence="9">
    <location>
        <begin position="135"/>
        <end position="160"/>
    </location>
</feature>
<comment type="caution">
    <text evidence="11">The sequence shown here is derived from an EMBL/GenBank/DDBJ whole genome shotgun (WGS) entry which is preliminary data.</text>
</comment>
<keyword evidence="3" id="KW-1003">Cell membrane</keyword>
<feature type="transmembrane region" description="Helical" evidence="9">
    <location>
        <begin position="92"/>
        <end position="115"/>
    </location>
</feature>
<keyword evidence="5 9" id="KW-0812">Transmembrane</keyword>
<protein>
    <recommendedName>
        <fullName evidence="9">TRAP transporter small permease protein</fullName>
    </recommendedName>
</protein>
<dbReference type="STRING" id="87626.PTD2_12704"/>
<dbReference type="eggNOG" id="COG4665">
    <property type="taxonomic scope" value="Bacteria"/>
</dbReference>
<evidence type="ECO:0000256" key="9">
    <source>
        <dbReference type="RuleBase" id="RU369079"/>
    </source>
</evidence>
<keyword evidence="6 9" id="KW-1133">Transmembrane helix</keyword>